<dbReference type="InterPro" id="IPR004358">
    <property type="entry name" value="Sig_transdc_His_kin-like_C"/>
</dbReference>
<name>A0A6C0E8T8_9ZZZZ</name>
<feature type="domain" description="Response regulatory" evidence="6">
    <location>
        <begin position="602"/>
        <end position="720"/>
    </location>
</feature>
<dbReference type="Pfam" id="PF02518">
    <property type="entry name" value="HATPase_c"/>
    <property type="match status" value="1"/>
</dbReference>
<dbReference type="Gene3D" id="3.30.450.40">
    <property type="match status" value="1"/>
</dbReference>
<dbReference type="EMBL" id="MN739760">
    <property type="protein sequence ID" value="QHT25228.1"/>
    <property type="molecule type" value="Genomic_DNA"/>
</dbReference>
<dbReference type="Pfam" id="PF13185">
    <property type="entry name" value="GAF_2"/>
    <property type="match status" value="1"/>
</dbReference>
<proteinExistence type="predicted"/>
<dbReference type="InterPro" id="IPR029016">
    <property type="entry name" value="GAF-like_dom_sf"/>
</dbReference>
<dbReference type="InterPro" id="IPR036890">
    <property type="entry name" value="HATPase_C_sf"/>
</dbReference>
<dbReference type="Pfam" id="PF00512">
    <property type="entry name" value="HisKA"/>
    <property type="match status" value="1"/>
</dbReference>
<dbReference type="InterPro" id="IPR005467">
    <property type="entry name" value="His_kinase_dom"/>
</dbReference>
<dbReference type="PROSITE" id="PS50109">
    <property type="entry name" value="HIS_KIN"/>
    <property type="match status" value="1"/>
</dbReference>
<evidence type="ECO:0000259" key="6">
    <source>
        <dbReference type="PROSITE" id="PS50110"/>
    </source>
</evidence>
<protein>
    <recommendedName>
        <fullName evidence="8">Histidine kinase</fullName>
    </recommendedName>
</protein>
<accession>A0A6C0E8T8</accession>
<dbReference type="Gene3D" id="3.40.50.2300">
    <property type="match status" value="1"/>
</dbReference>
<dbReference type="InterPro" id="IPR003018">
    <property type="entry name" value="GAF"/>
</dbReference>
<sequence>MEIEKYSKNVLKVVTECLSEMTVNDDLKSMMIFICESLTKLTNNEYGFIGEILKDKNGVPFLRYRAIVGDKFKSTYASYYNNNFIKNDNLDLYDFDSLFGLVYKESKIIYSNDVINDPRRGGKSKLPKGHPHIKNFLGLPLIFKDKVIGIVGLANYNKDYDDNYVEFVKPFVPLITNIIINYHKKLDLIQQKNIFLSNMSHEVRTPLNGIVGMGQFLMDTSLTSDQLEMVNIINKCSLQLLSFINDLLDFSKMLNGSIIFDSKTFNFREILGEATELFQLEIKDRKIKLEIVYDNRMPDKIVHDRQRILQIIVNLVSNAVKFTNGGKISIYVKVLEITYPEENSVKFELLIVDNGCGISSKKLETIKNNLSHQEHLQFNDNIITGLGLPITKFLVDRMGGELEIKSMEGHGTKVKVVLTLPCEIHSHQKNNVIVTDKSIDDQVLIICDNISHRLKIVQILMKIGIIPLPVSNINEADVFINNKNTKIKGVIIIIDAIDNIHNIFSTKVEDLIIDTGTTAQHRRKFYEFIINFNEILKNNLLLFINPSIEYDNSIFNLALNQYKISLENIDNIYDTISNKFNSINHNFKSLKNYLKSDLNKINILSVEDNFSNQKVLEKILNEFGFTNIKQVYDGVEFVEELKKGNTYNIAFIDLRMPRMDGIEAVKTIIKNGLKKTTYFVALTATVTDQTINNCFASGMDGFLEKPIKIDKLRLLLELVITKYLH</sequence>
<evidence type="ECO:0000259" key="5">
    <source>
        <dbReference type="PROSITE" id="PS50109"/>
    </source>
</evidence>
<evidence type="ECO:0000256" key="3">
    <source>
        <dbReference type="ARBA" id="ARBA00022777"/>
    </source>
</evidence>
<reference evidence="7" key="1">
    <citation type="journal article" date="2020" name="Nature">
        <title>Giant virus diversity and host interactions through global metagenomics.</title>
        <authorList>
            <person name="Schulz F."/>
            <person name="Roux S."/>
            <person name="Paez-Espino D."/>
            <person name="Jungbluth S."/>
            <person name="Walsh D.A."/>
            <person name="Denef V.J."/>
            <person name="McMahon K.D."/>
            <person name="Konstantinidis K.T."/>
            <person name="Eloe-Fadrosh E.A."/>
            <person name="Kyrpides N.C."/>
            <person name="Woyke T."/>
        </authorList>
    </citation>
    <scope>NUCLEOTIDE SEQUENCE</scope>
    <source>
        <strain evidence="7">GVMAG-M-3300023179-150</strain>
    </source>
</reference>
<evidence type="ECO:0000256" key="2">
    <source>
        <dbReference type="ARBA" id="ARBA00022679"/>
    </source>
</evidence>
<dbReference type="SMART" id="SM00448">
    <property type="entry name" value="REC"/>
    <property type="match status" value="1"/>
</dbReference>
<dbReference type="CDD" id="cd17546">
    <property type="entry name" value="REC_hyHK_CKI1_RcsC-like"/>
    <property type="match status" value="1"/>
</dbReference>
<dbReference type="Gene3D" id="3.30.565.10">
    <property type="entry name" value="Histidine kinase-like ATPase, C-terminal domain"/>
    <property type="match status" value="1"/>
</dbReference>
<dbReference type="PRINTS" id="PR00344">
    <property type="entry name" value="BCTRLSENSOR"/>
</dbReference>
<keyword evidence="2" id="KW-0808">Transferase</keyword>
<keyword evidence="3" id="KW-0418">Kinase</keyword>
<keyword evidence="1" id="KW-0597">Phosphoprotein</keyword>
<dbReference type="InterPro" id="IPR036097">
    <property type="entry name" value="HisK_dim/P_sf"/>
</dbReference>
<dbReference type="InterPro" id="IPR003594">
    <property type="entry name" value="HATPase_dom"/>
</dbReference>
<dbReference type="SUPFAM" id="SSF55781">
    <property type="entry name" value="GAF domain-like"/>
    <property type="match status" value="1"/>
</dbReference>
<dbReference type="Gene3D" id="1.10.287.130">
    <property type="match status" value="1"/>
</dbReference>
<dbReference type="InterPro" id="IPR001789">
    <property type="entry name" value="Sig_transdc_resp-reg_receiver"/>
</dbReference>
<evidence type="ECO:0000313" key="7">
    <source>
        <dbReference type="EMBL" id="QHT25228.1"/>
    </source>
</evidence>
<dbReference type="SMART" id="SM00387">
    <property type="entry name" value="HATPase_c"/>
    <property type="match status" value="1"/>
</dbReference>
<dbReference type="GO" id="GO:0000155">
    <property type="term" value="F:phosphorelay sensor kinase activity"/>
    <property type="evidence" value="ECO:0007669"/>
    <property type="project" value="InterPro"/>
</dbReference>
<dbReference type="SMART" id="SM00388">
    <property type="entry name" value="HisKA"/>
    <property type="match status" value="1"/>
</dbReference>
<dbReference type="InterPro" id="IPR011006">
    <property type="entry name" value="CheY-like_superfamily"/>
</dbReference>
<dbReference type="Pfam" id="PF00072">
    <property type="entry name" value="Response_reg"/>
    <property type="match status" value="1"/>
</dbReference>
<dbReference type="PANTHER" id="PTHR45339">
    <property type="entry name" value="HYBRID SIGNAL TRANSDUCTION HISTIDINE KINASE J"/>
    <property type="match status" value="1"/>
</dbReference>
<evidence type="ECO:0000256" key="4">
    <source>
        <dbReference type="ARBA" id="ARBA00023012"/>
    </source>
</evidence>
<dbReference type="PROSITE" id="PS50110">
    <property type="entry name" value="RESPONSE_REGULATORY"/>
    <property type="match status" value="1"/>
</dbReference>
<keyword evidence="4" id="KW-0902">Two-component regulatory system</keyword>
<dbReference type="SUPFAM" id="SSF52172">
    <property type="entry name" value="CheY-like"/>
    <property type="match status" value="1"/>
</dbReference>
<evidence type="ECO:0000256" key="1">
    <source>
        <dbReference type="ARBA" id="ARBA00022553"/>
    </source>
</evidence>
<organism evidence="7">
    <name type="scientific">viral metagenome</name>
    <dbReference type="NCBI Taxonomy" id="1070528"/>
    <lineage>
        <taxon>unclassified sequences</taxon>
        <taxon>metagenomes</taxon>
        <taxon>organismal metagenomes</taxon>
    </lineage>
</organism>
<dbReference type="AlphaFoldDB" id="A0A6C0E8T8"/>
<dbReference type="SUPFAM" id="SSF47384">
    <property type="entry name" value="Homodimeric domain of signal transducing histidine kinase"/>
    <property type="match status" value="1"/>
</dbReference>
<feature type="domain" description="Histidine kinase" evidence="5">
    <location>
        <begin position="198"/>
        <end position="422"/>
    </location>
</feature>
<dbReference type="CDD" id="cd00082">
    <property type="entry name" value="HisKA"/>
    <property type="match status" value="1"/>
</dbReference>
<dbReference type="InterPro" id="IPR003661">
    <property type="entry name" value="HisK_dim/P_dom"/>
</dbReference>
<evidence type="ECO:0008006" key="8">
    <source>
        <dbReference type="Google" id="ProtNLM"/>
    </source>
</evidence>
<dbReference type="SUPFAM" id="SSF55874">
    <property type="entry name" value="ATPase domain of HSP90 chaperone/DNA topoisomerase II/histidine kinase"/>
    <property type="match status" value="1"/>
</dbReference>
<dbReference type="PANTHER" id="PTHR45339:SF1">
    <property type="entry name" value="HYBRID SIGNAL TRANSDUCTION HISTIDINE KINASE J"/>
    <property type="match status" value="1"/>
</dbReference>